<evidence type="ECO:0000313" key="2">
    <source>
        <dbReference type="EMBL" id="VAW79574.1"/>
    </source>
</evidence>
<dbReference type="InterPro" id="IPR001584">
    <property type="entry name" value="Integrase_cat-core"/>
</dbReference>
<dbReference type="Pfam" id="PF00665">
    <property type="entry name" value="rve"/>
    <property type="match status" value="1"/>
</dbReference>
<dbReference type="EMBL" id="UOFN01000115">
    <property type="protein sequence ID" value="VAW79574.1"/>
    <property type="molecule type" value="Genomic_DNA"/>
</dbReference>
<feature type="domain" description="Integrase catalytic" evidence="1">
    <location>
        <begin position="103"/>
        <end position="266"/>
    </location>
</feature>
<dbReference type="SUPFAM" id="SSF53098">
    <property type="entry name" value="Ribonuclease H-like"/>
    <property type="match status" value="1"/>
</dbReference>
<dbReference type="AlphaFoldDB" id="A0A3B0ZDW6"/>
<sequence>MCKLYGVTRGGYYAWRQRPPSERAKEDGRLIKKIRQAHEASRETYGSPRVHQALKRTGEVVGRRRVERLMREHGIQACSEQLYRRMTGLCRQFVMVKNEIRALQVTGVDQVWVGDVTYLKVSGQWRYLATVMDRYSRRLLGWALGKERTAALARRALRHALRVRQPDNAPIFHSDRGVEYIATSYRQALEQSGLTQSVNRPRRMNDNAHMESWNKTMKSDMYHRETFESDTVLRKSIRSYIDFYNRTRLHSSLGYLSPMEFEQACV</sequence>
<evidence type="ECO:0000259" key="1">
    <source>
        <dbReference type="PROSITE" id="PS50994"/>
    </source>
</evidence>
<name>A0A3B0ZDW6_9ZZZZ</name>
<dbReference type="NCBIfam" id="NF033516">
    <property type="entry name" value="transpos_IS3"/>
    <property type="match status" value="1"/>
</dbReference>
<dbReference type="InterPro" id="IPR050900">
    <property type="entry name" value="Transposase_IS3/IS150/IS904"/>
</dbReference>
<dbReference type="PROSITE" id="PS50994">
    <property type="entry name" value="INTEGRASE"/>
    <property type="match status" value="1"/>
</dbReference>
<dbReference type="Pfam" id="PF13333">
    <property type="entry name" value="rve_2"/>
    <property type="match status" value="1"/>
</dbReference>
<dbReference type="GO" id="GO:0015074">
    <property type="term" value="P:DNA integration"/>
    <property type="evidence" value="ECO:0007669"/>
    <property type="project" value="InterPro"/>
</dbReference>
<dbReference type="PANTHER" id="PTHR46889:SF4">
    <property type="entry name" value="TRANSPOSASE INSO FOR INSERTION SEQUENCE ELEMENT IS911B-RELATED"/>
    <property type="match status" value="1"/>
</dbReference>
<proteinExistence type="predicted"/>
<dbReference type="Gene3D" id="3.30.420.10">
    <property type="entry name" value="Ribonuclease H-like superfamily/Ribonuclease H"/>
    <property type="match status" value="1"/>
</dbReference>
<dbReference type="PANTHER" id="PTHR46889">
    <property type="entry name" value="TRANSPOSASE INSF FOR INSERTION SEQUENCE IS3B-RELATED"/>
    <property type="match status" value="1"/>
</dbReference>
<reference evidence="2" key="1">
    <citation type="submission" date="2018-06" db="EMBL/GenBank/DDBJ databases">
        <authorList>
            <person name="Zhirakovskaya E."/>
        </authorList>
    </citation>
    <scope>NUCLEOTIDE SEQUENCE</scope>
</reference>
<gene>
    <name evidence="2" type="ORF">MNBD_GAMMA15-1283</name>
</gene>
<protein>
    <submittedName>
        <fullName evidence="2">Mobile element protein</fullName>
    </submittedName>
</protein>
<dbReference type="GO" id="GO:0003676">
    <property type="term" value="F:nucleic acid binding"/>
    <property type="evidence" value="ECO:0007669"/>
    <property type="project" value="InterPro"/>
</dbReference>
<dbReference type="InterPro" id="IPR025948">
    <property type="entry name" value="HTH-like_dom"/>
</dbReference>
<dbReference type="InterPro" id="IPR048020">
    <property type="entry name" value="Transpos_IS3"/>
</dbReference>
<organism evidence="2">
    <name type="scientific">hydrothermal vent metagenome</name>
    <dbReference type="NCBI Taxonomy" id="652676"/>
    <lineage>
        <taxon>unclassified sequences</taxon>
        <taxon>metagenomes</taxon>
        <taxon>ecological metagenomes</taxon>
    </lineage>
</organism>
<dbReference type="InterPro" id="IPR036397">
    <property type="entry name" value="RNaseH_sf"/>
</dbReference>
<dbReference type="Pfam" id="PF13276">
    <property type="entry name" value="HTH_21"/>
    <property type="match status" value="1"/>
</dbReference>
<accession>A0A3B0ZDW6</accession>
<dbReference type="InterPro" id="IPR012337">
    <property type="entry name" value="RNaseH-like_sf"/>
</dbReference>